<accession>A0AAD5G591</accession>
<dbReference type="EMBL" id="JAMZMK010011021">
    <property type="protein sequence ID" value="KAI7729325.1"/>
    <property type="molecule type" value="Genomic_DNA"/>
</dbReference>
<evidence type="ECO:0000256" key="1">
    <source>
        <dbReference type="SAM" id="MobiDB-lite"/>
    </source>
</evidence>
<organism evidence="2 3">
    <name type="scientific">Ambrosia artemisiifolia</name>
    <name type="common">Common ragweed</name>
    <dbReference type="NCBI Taxonomy" id="4212"/>
    <lineage>
        <taxon>Eukaryota</taxon>
        <taxon>Viridiplantae</taxon>
        <taxon>Streptophyta</taxon>
        <taxon>Embryophyta</taxon>
        <taxon>Tracheophyta</taxon>
        <taxon>Spermatophyta</taxon>
        <taxon>Magnoliopsida</taxon>
        <taxon>eudicotyledons</taxon>
        <taxon>Gunneridae</taxon>
        <taxon>Pentapetalae</taxon>
        <taxon>asterids</taxon>
        <taxon>campanulids</taxon>
        <taxon>Asterales</taxon>
        <taxon>Asteraceae</taxon>
        <taxon>Asteroideae</taxon>
        <taxon>Heliantheae alliance</taxon>
        <taxon>Heliantheae</taxon>
        <taxon>Ambrosia</taxon>
    </lineage>
</organism>
<evidence type="ECO:0000313" key="3">
    <source>
        <dbReference type="Proteomes" id="UP001206925"/>
    </source>
</evidence>
<keyword evidence="3" id="KW-1185">Reference proteome</keyword>
<proteinExistence type="predicted"/>
<gene>
    <name evidence="2" type="ORF">M8C21_018545</name>
</gene>
<feature type="region of interest" description="Disordered" evidence="1">
    <location>
        <begin position="95"/>
        <end position="117"/>
    </location>
</feature>
<comment type="caution">
    <text evidence="2">The sequence shown here is derived from an EMBL/GenBank/DDBJ whole genome shotgun (WGS) entry which is preliminary data.</text>
</comment>
<reference evidence="2" key="1">
    <citation type="submission" date="2022-06" db="EMBL/GenBank/DDBJ databases">
        <title>Uncovering the hologenomic basis of an extraordinary plant invasion.</title>
        <authorList>
            <person name="Bieker V.C."/>
            <person name="Martin M.D."/>
            <person name="Gilbert T."/>
            <person name="Hodgins K."/>
            <person name="Battlay P."/>
            <person name="Petersen B."/>
            <person name="Wilson J."/>
        </authorList>
    </citation>
    <scope>NUCLEOTIDE SEQUENCE</scope>
    <source>
        <strain evidence="2">AA19_3_7</strain>
        <tissue evidence="2">Leaf</tissue>
    </source>
</reference>
<evidence type="ECO:0000313" key="2">
    <source>
        <dbReference type="EMBL" id="KAI7729325.1"/>
    </source>
</evidence>
<dbReference type="AlphaFoldDB" id="A0AAD5G591"/>
<protein>
    <submittedName>
        <fullName evidence="2">Uncharacterized protein</fullName>
    </submittedName>
</protein>
<sequence length="117" mass="13275">MTLCSCGQQPCGRIAFVEAMPWPWRRGRHKFMQYSQTNQLGNFKYNPALKQVNFFSFEDLSTFMTRAPDKLQMEYMKTVNGDDLLWAMATNKGNGSGVGPGNRQRSGVAVKRERCGV</sequence>
<dbReference type="Proteomes" id="UP001206925">
    <property type="component" value="Unassembled WGS sequence"/>
</dbReference>
<name>A0AAD5G591_AMBAR</name>